<keyword evidence="5" id="KW-0804">Transcription</keyword>
<feature type="domain" description="OmpR/PhoB-type" evidence="9">
    <location>
        <begin position="126"/>
        <end position="223"/>
    </location>
</feature>
<keyword evidence="11" id="KW-1185">Reference proteome</keyword>
<sequence length="229" mass="25765">MKILIADDEAPLLRFLSRGLSAEGFECVEESALHNLVTRIRHESPSIIVLDRMFGDEDSVELLPAIKSLPNAPMVLLLTAVDEVRERVNGLKQGADDYLCKPFDFDELLARITALGRRVTNVPAANEGLSVGPLFIDDESRIATLNDVEISLTKLEYDMLYYFAENAEKVLSRERILSRVWRSHADPLTNVVDVYISRLRQKLQASNSIVIETLRGNGYRLTIKHAAKE</sequence>
<evidence type="ECO:0000259" key="9">
    <source>
        <dbReference type="PROSITE" id="PS51755"/>
    </source>
</evidence>
<dbReference type="Pfam" id="PF00486">
    <property type="entry name" value="Trans_reg_C"/>
    <property type="match status" value="1"/>
</dbReference>
<feature type="modified residue" description="4-aspartylphosphate" evidence="6">
    <location>
        <position position="51"/>
    </location>
</feature>
<dbReference type="InterPro" id="IPR039420">
    <property type="entry name" value="WalR-like"/>
</dbReference>
<name>A0ABX5CMZ7_9ALTE</name>
<evidence type="ECO:0000256" key="5">
    <source>
        <dbReference type="ARBA" id="ARBA00023163"/>
    </source>
</evidence>
<dbReference type="InterPro" id="IPR036388">
    <property type="entry name" value="WH-like_DNA-bd_sf"/>
</dbReference>
<dbReference type="RefSeq" id="WP_105931037.1">
    <property type="nucleotide sequence ID" value="NZ_PVNO01000025.1"/>
</dbReference>
<gene>
    <name evidence="10" type="ORF">C6Y39_09570</name>
</gene>
<dbReference type="CDD" id="cd00383">
    <property type="entry name" value="trans_reg_C"/>
    <property type="match status" value="1"/>
</dbReference>
<keyword evidence="3" id="KW-0805">Transcription regulation</keyword>
<dbReference type="GO" id="GO:0003677">
    <property type="term" value="F:DNA binding"/>
    <property type="evidence" value="ECO:0007669"/>
    <property type="project" value="UniProtKB-KW"/>
</dbReference>
<dbReference type="Gene3D" id="1.10.10.10">
    <property type="entry name" value="Winged helix-like DNA-binding domain superfamily/Winged helix DNA-binding domain"/>
    <property type="match status" value="1"/>
</dbReference>
<evidence type="ECO:0000313" key="10">
    <source>
        <dbReference type="EMBL" id="PRO68807.1"/>
    </source>
</evidence>
<dbReference type="SMART" id="SM00448">
    <property type="entry name" value="REC"/>
    <property type="match status" value="1"/>
</dbReference>
<dbReference type="InterPro" id="IPR011006">
    <property type="entry name" value="CheY-like_superfamily"/>
</dbReference>
<evidence type="ECO:0000256" key="1">
    <source>
        <dbReference type="ARBA" id="ARBA00022553"/>
    </source>
</evidence>
<dbReference type="PROSITE" id="PS50110">
    <property type="entry name" value="RESPONSE_REGULATORY"/>
    <property type="match status" value="1"/>
</dbReference>
<dbReference type="EMBL" id="PVNO01000025">
    <property type="protein sequence ID" value="PRO68807.1"/>
    <property type="molecule type" value="Genomic_DNA"/>
</dbReference>
<feature type="domain" description="Response regulatory" evidence="8">
    <location>
        <begin position="2"/>
        <end position="116"/>
    </location>
</feature>
<evidence type="ECO:0000256" key="4">
    <source>
        <dbReference type="ARBA" id="ARBA00023125"/>
    </source>
</evidence>
<dbReference type="InterPro" id="IPR001789">
    <property type="entry name" value="Sig_transdc_resp-reg_receiver"/>
</dbReference>
<evidence type="ECO:0000259" key="8">
    <source>
        <dbReference type="PROSITE" id="PS50110"/>
    </source>
</evidence>
<dbReference type="Pfam" id="PF00072">
    <property type="entry name" value="Response_reg"/>
    <property type="match status" value="1"/>
</dbReference>
<dbReference type="PANTHER" id="PTHR48111">
    <property type="entry name" value="REGULATOR OF RPOS"/>
    <property type="match status" value="1"/>
</dbReference>
<keyword evidence="1 6" id="KW-0597">Phosphoprotein</keyword>
<evidence type="ECO:0000256" key="3">
    <source>
        <dbReference type="ARBA" id="ARBA00023015"/>
    </source>
</evidence>
<dbReference type="Gene3D" id="6.10.250.690">
    <property type="match status" value="1"/>
</dbReference>
<dbReference type="PROSITE" id="PS51755">
    <property type="entry name" value="OMPR_PHOB"/>
    <property type="match status" value="1"/>
</dbReference>
<evidence type="ECO:0000256" key="7">
    <source>
        <dbReference type="PROSITE-ProRule" id="PRU01091"/>
    </source>
</evidence>
<dbReference type="InterPro" id="IPR001867">
    <property type="entry name" value="OmpR/PhoB-type_DNA-bd"/>
</dbReference>
<keyword evidence="4 7" id="KW-0238">DNA-binding</keyword>
<evidence type="ECO:0000256" key="6">
    <source>
        <dbReference type="PROSITE-ProRule" id="PRU00169"/>
    </source>
</evidence>
<keyword evidence="2" id="KW-0902">Two-component regulatory system</keyword>
<organism evidence="10 11">
    <name type="scientific">Alteromonas gracilis</name>
    <dbReference type="NCBI Taxonomy" id="1479524"/>
    <lineage>
        <taxon>Bacteria</taxon>
        <taxon>Pseudomonadati</taxon>
        <taxon>Pseudomonadota</taxon>
        <taxon>Gammaproteobacteria</taxon>
        <taxon>Alteromonadales</taxon>
        <taxon>Alteromonadaceae</taxon>
        <taxon>Alteromonas/Salinimonas group</taxon>
        <taxon>Alteromonas</taxon>
    </lineage>
</organism>
<dbReference type="SMART" id="SM00862">
    <property type="entry name" value="Trans_reg_C"/>
    <property type="match status" value="1"/>
</dbReference>
<dbReference type="Gene3D" id="3.40.50.2300">
    <property type="match status" value="1"/>
</dbReference>
<dbReference type="SUPFAM" id="SSF52172">
    <property type="entry name" value="CheY-like"/>
    <property type="match status" value="1"/>
</dbReference>
<evidence type="ECO:0000313" key="11">
    <source>
        <dbReference type="Proteomes" id="UP000239539"/>
    </source>
</evidence>
<dbReference type="PANTHER" id="PTHR48111:SF22">
    <property type="entry name" value="REGULATOR OF RPOS"/>
    <property type="match status" value="1"/>
</dbReference>
<reference evidence="11" key="1">
    <citation type="journal article" date="2020" name="Int. J. Syst. Evol. Microbiol.">
        <title>Alteromonas alba sp. nov., a marine bacterium isolated from the seawater of the West Pacific Ocean.</title>
        <authorList>
            <person name="Sun C."/>
            <person name="Wu Y.-H."/>
            <person name="Xamxidin M."/>
            <person name="Cheng H."/>
            <person name="Xu X.-W."/>
        </authorList>
    </citation>
    <scope>NUCLEOTIDE SEQUENCE [LARGE SCALE GENOMIC DNA]</scope>
    <source>
        <strain evidence="11">9a2</strain>
    </source>
</reference>
<comment type="caution">
    <text evidence="10">The sequence shown here is derived from an EMBL/GenBank/DDBJ whole genome shotgun (WGS) entry which is preliminary data.</text>
</comment>
<proteinExistence type="predicted"/>
<feature type="DNA-binding region" description="OmpR/PhoB-type" evidence="7">
    <location>
        <begin position="126"/>
        <end position="223"/>
    </location>
</feature>
<protein>
    <submittedName>
        <fullName evidence="10">DNA-binding response regulator</fullName>
    </submittedName>
</protein>
<dbReference type="Proteomes" id="UP000239539">
    <property type="component" value="Unassembled WGS sequence"/>
</dbReference>
<evidence type="ECO:0000256" key="2">
    <source>
        <dbReference type="ARBA" id="ARBA00023012"/>
    </source>
</evidence>
<accession>A0ABX5CMZ7</accession>